<dbReference type="AlphaFoldDB" id="A0A9N7TH25"/>
<evidence type="ECO:0000313" key="2">
    <source>
        <dbReference type="EMBL" id="CAB1412391.1"/>
    </source>
</evidence>
<dbReference type="Proteomes" id="UP001153269">
    <property type="component" value="Unassembled WGS sequence"/>
</dbReference>
<dbReference type="EMBL" id="CADEAL010000001">
    <property type="protein sequence ID" value="CAB1412391.1"/>
    <property type="molecule type" value="Genomic_DNA"/>
</dbReference>
<reference evidence="2" key="1">
    <citation type="submission" date="2020-03" db="EMBL/GenBank/DDBJ databases">
        <authorList>
            <person name="Weist P."/>
        </authorList>
    </citation>
    <scope>NUCLEOTIDE SEQUENCE</scope>
</reference>
<accession>A0A9N7TH25</accession>
<keyword evidence="3" id="KW-1185">Reference proteome</keyword>
<comment type="caution">
    <text evidence="2">The sequence shown here is derived from an EMBL/GenBank/DDBJ whole genome shotgun (WGS) entry which is preliminary data.</text>
</comment>
<protein>
    <submittedName>
        <fullName evidence="2">Uncharacterized protein</fullName>
    </submittedName>
</protein>
<feature type="compositionally biased region" description="Basic and acidic residues" evidence="1">
    <location>
        <begin position="62"/>
        <end position="80"/>
    </location>
</feature>
<organism evidence="2 3">
    <name type="scientific">Pleuronectes platessa</name>
    <name type="common">European plaice</name>
    <dbReference type="NCBI Taxonomy" id="8262"/>
    <lineage>
        <taxon>Eukaryota</taxon>
        <taxon>Metazoa</taxon>
        <taxon>Chordata</taxon>
        <taxon>Craniata</taxon>
        <taxon>Vertebrata</taxon>
        <taxon>Euteleostomi</taxon>
        <taxon>Actinopterygii</taxon>
        <taxon>Neopterygii</taxon>
        <taxon>Teleostei</taxon>
        <taxon>Neoteleostei</taxon>
        <taxon>Acanthomorphata</taxon>
        <taxon>Carangaria</taxon>
        <taxon>Pleuronectiformes</taxon>
        <taxon>Pleuronectoidei</taxon>
        <taxon>Pleuronectidae</taxon>
        <taxon>Pleuronectes</taxon>
    </lineage>
</organism>
<gene>
    <name evidence="2" type="ORF">PLEPLA_LOCUS82</name>
</gene>
<name>A0A9N7TH25_PLEPL</name>
<evidence type="ECO:0000313" key="3">
    <source>
        <dbReference type="Proteomes" id="UP001153269"/>
    </source>
</evidence>
<evidence type="ECO:0000256" key="1">
    <source>
        <dbReference type="SAM" id="MobiDB-lite"/>
    </source>
</evidence>
<feature type="region of interest" description="Disordered" evidence="1">
    <location>
        <begin position="61"/>
        <end position="80"/>
    </location>
</feature>
<feature type="region of interest" description="Disordered" evidence="1">
    <location>
        <begin position="1"/>
        <end position="26"/>
    </location>
</feature>
<sequence>MPGEQPYVPQQKVVEGQQTSLHMPPLMIPRPEIKGGRVTPASAPPIAQLSLTLQSVIQSEAEGGREMEKEGRNGCKDCFQGERGRRSAGVQLRSSTVAALASLAQLAAPGSLPCTLYM</sequence>
<proteinExistence type="predicted"/>